<sequence>MKLITEQEASEILRCSAEKIKRLRLSGRLAYIPGRPVMIDEADLLAFIEASKIRAPTSSGNAPEGKPKLSAEAWARLAVLKPKRAPRSSKKPANR</sequence>
<organism evidence="2 3">
    <name type="scientific">Rhizobium leguminosarum bv. trifolii (strain WSM2304)</name>
    <dbReference type="NCBI Taxonomy" id="395492"/>
    <lineage>
        <taxon>Bacteria</taxon>
        <taxon>Pseudomonadati</taxon>
        <taxon>Pseudomonadota</taxon>
        <taxon>Alphaproteobacteria</taxon>
        <taxon>Hyphomicrobiales</taxon>
        <taxon>Rhizobiaceae</taxon>
        <taxon>Rhizobium/Agrobacterium group</taxon>
        <taxon>Rhizobium</taxon>
    </lineage>
</organism>
<accession>A0ABF7QT60</accession>
<protein>
    <recommendedName>
        <fullName evidence="1">Helix-turn-helix domain-containing protein</fullName>
    </recommendedName>
</protein>
<evidence type="ECO:0000313" key="2">
    <source>
        <dbReference type="EMBL" id="ACI57424.1"/>
    </source>
</evidence>
<dbReference type="RefSeq" id="WP_012559557.1">
    <property type="nucleotide sequence ID" value="NC_011369.1"/>
</dbReference>
<name>A0ABF7QT60_RHILW</name>
<dbReference type="InterPro" id="IPR041657">
    <property type="entry name" value="HTH_17"/>
</dbReference>
<keyword evidence="3" id="KW-1185">Reference proteome</keyword>
<dbReference type="Proteomes" id="UP000008330">
    <property type="component" value="Chromosome"/>
</dbReference>
<dbReference type="Pfam" id="PF12728">
    <property type="entry name" value="HTH_17"/>
    <property type="match status" value="1"/>
</dbReference>
<evidence type="ECO:0000259" key="1">
    <source>
        <dbReference type="Pfam" id="PF12728"/>
    </source>
</evidence>
<gene>
    <name evidence="2" type="ordered locus">Rleg2_4162</name>
</gene>
<proteinExistence type="predicted"/>
<reference evidence="2 3" key="1">
    <citation type="journal article" date="2010" name="Stand. Genomic Sci.">
        <title>Complete genome sequence of Rhizobium leguminosarum bv trifolii strain WSM2304, an effective microsymbiont of the South American clover Trifolium polymorphum.</title>
        <authorList>
            <person name="Reeve W."/>
            <person name="O'Hara G."/>
            <person name="Chain P."/>
            <person name="Ardley J."/>
            <person name="Brau L."/>
            <person name="Nandesena K."/>
            <person name="Tiwari R."/>
            <person name="Malfatti S."/>
            <person name="Kiss H."/>
            <person name="Lapidus A."/>
            <person name="Copeland A."/>
            <person name="Nolan M."/>
            <person name="Land M."/>
            <person name="Ivanova N."/>
            <person name="Mavromatis K."/>
            <person name="Markowitz V."/>
            <person name="Kyrpides N."/>
            <person name="Melino V."/>
            <person name="Denton M."/>
            <person name="Yates R."/>
            <person name="Howieson J."/>
        </authorList>
    </citation>
    <scope>NUCLEOTIDE SEQUENCE [LARGE SCALE GENOMIC DNA]</scope>
    <source>
        <strain evidence="2 3">WSM2304</strain>
    </source>
</reference>
<dbReference type="AlphaFoldDB" id="A0ABF7QT60"/>
<dbReference type="EMBL" id="CP001191">
    <property type="protein sequence ID" value="ACI57424.1"/>
    <property type="molecule type" value="Genomic_DNA"/>
</dbReference>
<evidence type="ECO:0000313" key="3">
    <source>
        <dbReference type="Proteomes" id="UP000008330"/>
    </source>
</evidence>
<feature type="domain" description="Helix-turn-helix" evidence="1">
    <location>
        <begin position="5"/>
        <end position="50"/>
    </location>
</feature>
<dbReference type="KEGG" id="rlt:Rleg2_4162"/>